<dbReference type="AlphaFoldDB" id="A0AAU9F0Z7"/>
<dbReference type="InterPro" id="IPR050312">
    <property type="entry name" value="IolE/XylAMocC-like"/>
</dbReference>
<dbReference type="Pfam" id="PF01261">
    <property type="entry name" value="AP_endonuc_2"/>
    <property type="match status" value="1"/>
</dbReference>
<dbReference type="PANTHER" id="PTHR12110:SF53">
    <property type="entry name" value="BLR5974 PROTEIN"/>
    <property type="match status" value="1"/>
</dbReference>
<accession>A0AAU9F0Z7</accession>
<dbReference type="InterPro" id="IPR036237">
    <property type="entry name" value="Xyl_isomerase-like_sf"/>
</dbReference>
<reference evidence="3" key="1">
    <citation type="journal article" date="2023" name="Arch. Microbiol.">
        <title>Desulfoferula mesophilus gen. nov. sp. nov., a mesophilic sulfate-reducing bacterium isolated from a brackish lake sediment.</title>
        <authorList>
            <person name="Watanabe T."/>
            <person name="Yabe T."/>
            <person name="Tsuji J.M."/>
            <person name="Fukui M."/>
        </authorList>
    </citation>
    <scope>NUCLEOTIDE SEQUENCE [LARGE SCALE GENOMIC DNA]</scope>
    <source>
        <strain evidence="3">12FAK</strain>
    </source>
</reference>
<dbReference type="Proteomes" id="UP001366166">
    <property type="component" value="Chromosome"/>
</dbReference>
<evidence type="ECO:0000313" key="3">
    <source>
        <dbReference type="Proteomes" id="UP001366166"/>
    </source>
</evidence>
<dbReference type="SUPFAM" id="SSF51658">
    <property type="entry name" value="Xylose isomerase-like"/>
    <property type="match status" value="1"/>
</dbReference>
<name>A0AAU9F0Z7_9BACT</name>
<sequence length="313" mass="34095">MRLLLAQVSLLPETLSRKVTPWQLPSLAVRHGFQGVEWLDRLLPSLEPRALRRLGYMSREAGATDNALSLSIPYDADPGRLHRATQRCLALLEACPSLGVGAVRVDLARSGVNLGHLLEMVSSWRSHKYQGGDPLGWAGRLAYLVLARAGLARDRGHGTTPPPSPRAELDRAVRALLPLARKAADLGLALGVENHWGLSGRQDQLLYTIHQLREYGVGVCLDLDNFYGDQNALSGVAALAPQAVHVHYKAHAREAEAEAARLDYRARLGHLQRSGYAGMFSVEYDGPPPGLSGSTRAARVLREMWEGRSDGGC</sequence>
<organism evidence="2 3">
    <name type="scientific">Desulfoferula mesophila</name>
    <dbReference type="NCBI Taxonomy" id="3058419"/>
    <lineage>
        <taxon>Bacteria</taxon>
        <taxon>Pseudomonadati</taxon>
        <taxon>Thermodesulfobacteriota</taxon>
        <taxon>Desulfarculia</taxon>
        <taxon>Desulfarculales</taxon>
        <taxon>Desulfarculaceae</taxon>
        <taxon>Desulfoferula</taxon>
    </lineage>
</organism>
<gene>
    <name evidence="2" type="ORF">FAK_20380</name>
</gene>
<evidence type="ECO:0000259" key="1">
    <source>
        <dbReference type="Pfam" id="PF01261"/>
    </source>
</evidence>
<dbReference type="KEGG" id="dmp:FAK_20380"/>
<keyword evidence="3" id="KW-1185">Reference proteome</keyword>
<feature type="domain" description="Xylose isomerase-like TIM barrel" evidence="1">
    <location>
        <begin position="27"/>
        <end position="303"/>
    </location>
</feature>
<proteinExistence type="predicted"/>
<protein>
    <recommendedName>
        <fullName evidence="1">Xylose isomerase-like TIM barrel domain-containing protein</fullName>
    </recommendedName>
</protein>
<dbReference type="InterPro" id="IPR013022">
    <property type="entry name" value="Xyl_isomerase-like_TIM-brl"/>
</dbReference>
<dbReference type="RefSeq" id="WP_338598723.1">
    <property type="nucleotide sequence ID" value="NZ_AP028679.1"/>
</dbReference>
<dbReference type="PANTHER" id="PTHR12110">
    <property type="entry name" value="HYDROXYPYRUVATE ISOMERASE"/>
    <property type="match status" value="1"/>
</dbReference>
<dbReference type="Gene3D" id="3.20.20.150">
    <property type="entry name" value="Divalent-metal-dependent TIM barrel enzymes"/>
    <property type="match status" value="1"/>
</dbReference>
<dbReference type="EMBL" id="AP028679">
    <property type="protein sequence ID" value="BEQ14972.1"/>
    <property type="molecule type" value="Genomic_DNA"/>
</dbReference>
<evidence type="ECO:0000313" key="2">
    <source>
        <dbReference type="EMBL" id="BEQ14972.1"/>
    </source>
</evidence>